<keyword evidence="9" id="KW-1185">Reference proteome</keyword>
<dbReference type="RefSeq" id="WP_285187866.1">
    <property type="nucleotide sequence ID" value="NZ_CP126981.1"/>
</dbReference>
<keyword evidence="4" id="KW-0479">Metal-binding</keyword>
<keyword evidence="3" id="KW-0349">Heme</keyword>
<name>A0ABY8VWA0_9MYCO</name>
<dbReference type="Gene3D" id="1.10.630.10">
    <property type="entry name" value="Cytochrome P450"/>
    <property type="match status" value="1"/>
</dbReference>
<dbReference type="SUPFAM" id="SSF48264">
    <property type="entry name" value="Cytochrome P450"/>
    <property type="match status" value="1"/>
</dbReference>
<dbReference type="PANTHER" id="PTHR46696:SF4">
    <property type="entry name" value="BIOTIN BIOSYNTHESIS CYTOCHROME P450"/>
    <property type="match status" value="1"/>
</dbReference>
<evidence type="ECO:0000256" key="3">
    <source>
        <dbReference type="ARBA" id="ARBA00022617"/>
    </source>
</evidence>
<comment type="cofactor">
    <cofactor evidence="1">
        <name>heme</name>
        <dbReference type="ChEBI" id="CHEBI:30413"/>
    </cofactor>
</comment>
<reference evidence="8 9" key="1">
    <citation type="journal article" date="2023" name="Microbiol. Resour. Announc.">
        <title>Complete Genome Sequence of Mycobacterium wuenschmanii, a novel Nontuberculous Mycobacterium Isolated from a captive population of Amazon Milk Frogs.</title>
        <authorList>
            <person name="Hicks J."/>
            <person name="Zeineldin M."/>
            <person name="Ward H."/>
            <person name="Wuenschmann A."/>
            <person name="Camp P."/>
            <person name="Farrell D."/>
            <person name="Lehman K."/>
            <person name="Thacker T."/>
            <person name="Cuthbert E."/>
        </authorList>
    </citation>
    <scope>NUCLEOTIDE SEQUENCE [LARGE SCALE GENOMIC DNA]</scope>
    <source>
        <strain evidence="8 9">Wuenschmanii</strain>
    </source>
</reference>
<dbReference type="CDD" id="cd11033">
    <property type="entry name" value="CYP142-like"/>
    <property type="match status" value="1"/>
</dbReference>
<keyword evidence="7" id="KW-0503">Monooxygenase</keyword>
<dbReference type="InterPro" id="IPR002397">
    <property type="entry name" value="Cyt_P450_B"/>
</dbReference>
<dbReference type="EMBL" id="CP126981">
    <property type="protein sequence ID" value="WIM87915.1"/>
    <property type="molecule type" value="Genomic_DNA"/>
</dbReference>
<organism evidence="8 9">
    <name type="scientific">Candidatus Mycobacterium wuenschmannii</name>
    <dbReference type="NCBI Taxonomy" id="3027808"/>
    <lineage>
        <taxon>Bacteria</taxon>
        <taxon>Bacillati</taxon>
        <taxon>Actinomycetota</taxon>
        <taxon>Actinomycetes</taxon>
        <taxon>Mycobacteriales</taxon>
        <taxon>Mycobacteriaceae</taxon>
        <taxon>Mycobacterium</taxon>
    </lineage>
</organism>
<protein>
    <submittedName>
        <fullName evidence="8">Cytochrome P450</fullName>
    </submittedName>
</protein>
<keyword evidence="6" id="KW-0408">Iron</keyword>
<dbReference type="PRINTS" id="PR00359">
    <property type="entry name" value="BP450"/>
</dbReference>
<evidence type="ECO:0000256" key="6">
    <source>
        <dbReference type="ARBA" id="ARBA00023004"/>
    </source>
</evidence>
<evidence type="ECO:0000313" key="8">
    <source>
        <dbReference type="EMBL" id="WIM87915.1"/>
    </source>
</evidence>
<gene>
    <name evidence="8" type="ORF">PT015_24370</name>
</gene>
<evidence type="ECO:0000256" key="7">
    <source>
        <dbReference type="ARBA" id="ARBA00023033"/>
    </source>
</evidence>
<evidence type="ECO:0000313" key="9">
    <source>
        <dbReference type="Proteomes" id="UP001236585"/>
    </source>
</evidence>
<comment type="similarity">
    <text evidence="2">Belongs to the cytochrome P450 family.</text>
</comment>
<sequence>MTTHELLHGFDFTDPDVYASRLPTEELRVLRNSAPVWWNEQLPGVGGFTDGGYWVVSRHRDIREVSRHSDVYSSAENCIVPRYVDEDAAHGQIEAGRFSMINMDAPQHTRMRKIVARGFTPRAVDLLRADLTERARRIVTEAATAGSGDFVAQVASELPLQAIAGLIGVPFEDRSKLFHWTNNMVGDEDPEFAGAPALESAAELMFYGMQLAAHKADHPGDDIVTRLITADVDGHKLSDEEFGLFMVTLTVAGNETTRNSITQGMMAFADNPDQWEIFKAHRPATTADEIIRWATPITAFQRTASRDVDLAGVPIKRGQRLALFYRSANFDEEVFDDPFSFNILRDPNPHLSFGGTGAHYCMGANLARLTIGVMFDALADLVPDLTAVGSPDRLRSGWLNGIKHWQVDYGRN</sequence>
<evidence type="ECO:0000256" key="2">
    <source>
        <dbReference type="ARBA" id="ARBA00010617"/>
    </source>
</evidence>
<dbReference type="Pfam" id="PF00067">
    <property type="entry name" value="p450"/>
    <property type="match status" value="1"/>
</dbReference>
<evidence type="ECO:0000256" key="4">
    <source>
        <dbReference type="ARBA" id="ARBA00022723"/>
    </source>
</evidence>
<dbReference type="InterPro" id="IPR036396">
    <property type="entry name" value="Cyt_P450_sf"/>
</dbReference>
<dbReference type="InterPro" id="IPR001128">
    <property type="entry name" value="Cyt_P450"/>
</dbReference>
<evidence type="ECO:0000256" key="1">
    <source>
        <dbReference type="ARBA" id="ARBA00001971"/>
    </source>
</evidence>
<dbReference type="Proteomes" id="UP001236585">
    <property type="component" value="Chromosome"/>
</dbReference>
<accession>A0ABY8VWA0</accession>
<evidence type="ECO:0000256" key="5">
    <source>
        <dbReference type="ARBA" id="ARBA00023002"/>
    </source>
</evidence>
<dbReference type="PANTHER" id="PTHR46696">
    <property type="entry name" value="P450, PUTATIVE (EUROFUNG)-RELATED"/>
    <property type="match status" value="1"/>
</dbReference>
<keyword evidence="5" id="KW-0560">Oxidoreductase</keyword>
<proteinExistence type="inferred from homology"/>